<comment type="caution">
    <text evidence="1">The sequence shown here is derived from an EMBL/GenBank/DDBJ whole genome shotgun (WGS) entry which is preliminary data.</text>
</comment>
<accession>A0ABP9T5C6</accession>
<dbReference type="RefSeq" id="WP_345632794.1">
    <property type="nucleotide sequence ID" value="NZ_BAABJR010000010.1"/>
</dbReference>
<reference evidence="2" key="1">
    <citation type="journal article" date="2019" name="Int. J. Syst. Evol. Microbiol.">
        <title>The Global Catalogue of Microorganisms (GCM) 10K type strain sequencing project: providing services to taxonomists for standard genome sequencing and annotation.</title>
        <authorList>
            <consortium name="The Broad Institute Genomics Platform"/>
            <consortium name="The Broad Institute Genome Sequencing Center for Infectious Disease"/>
            <person name="Wu L."/>
            <person name="Ma J."/>
        </authorList>
    </citation>
    <scope>NUCLEOTIDE SEQUENCE [LARGE SCALE GENOMIC DNA]</scope>
    <source>
        <strain evidence="2">JCM 18306</strain>
    </source>
</reference>
<evidence type="ECO:0000313" key="1">
    <source>
        <dbReference type="EMBL" id="GAA5211488.1"/>
    </source>
</evidence>
<keyword evidence="2" id="KW-1185">Reference proteome</keyword>
<name>A0ABP9T5C6_9ACTN</name>
<gene>
    <name evidence="1" type="ORF">GCM10023323_43330</name>
</gene>
<protein>
    <submittedName>
        <fullName evidence="1">Uncharacterized protein</fullName>
    </submittedName>
</protein>
<dbReference type="Proteomes" id="UP001499878">
    <property type="component" value="Unassembled WGS sequence"/>
</dbReference>
<sequence>MIRVDFSVPVDFEAIPIGADFETTWTELNRRYARPSMTGDLDQQKLGQMARALHQVSCFLKEVGVVYAADCLHLFQGEPSLGSLAVAVVDFPYGGDAATAARGALQGVLESREPGWAGSLIDAPCGPAAVFTGGQGYTVSAEFSPNGEAVDVFTAQFHAMIPIPEVAGGEGRRMCLIAFSTPNVGHWDQCYAPVVAAVLRSLRFAEDGQRSPGPPVEGA</sequence>
<organism evidence="1 2">
    <name type="scientific">Streptomyces thinghirensis</name>
    <dbReference type="NCBI Taxonomy" id="551547"/>
    <lineage>
        <taxon>Bacteria</taxon>
        <taxon>Bacillati</taxon>
        <taxon>Actinomycetota</taxon>
        <taxon>Actinomycetes</taxon>
        <taxon>Kitasatosporales</taxon>
        <taxon>Streptomycetaceae</taxon>
        <taxon>Streptomyces</taxon>
    </lineage>
</organism>
<proteinExistence type="predicted"/>
<evidence type="ECO:0000313" key="2">
    <source>
        <dbReference type="Proteomes" id="UP001499878"/>
    </source>
</evidence>
<dbReference type="EMBL" id="BAABJR010000010">
    <property type="protein sequence ID" value="GAA5211488.1"/>
    <property type="molecule type" value="Genomic_DNA"/>
</dbReference>